<dbReference type="PROSITE" id="PS50075">
    <property type="entry name" value="CARRIER"/>
    <property type="match status" value="1"/>
</dbReference>
<reference evidence="2 3" key="1">
    <citation type="submission" date="2024-09" db="EMBL/GenBank/DDBJ databases">
        <title>Laminarin stimulates single cell rates of sulfate reduction while oxygen inhibits transcriptomic activity in coastal marine sediment.</title>
        <authorList>
            <person name="Lindsay M."/>
            <person name="Orcutt B."/>
            <person name="Emerson D."/>
            <person name="Stepanauskas R."/>
            <person name="D'Angelo T."/>
        </authorList>
    </citation>
    <scope>NUCLEOTIDE SEQUENCE [LARGE SCALE GENOMIC DNA]</scope>
    <source>
        <strain evidence="2">SAG AM-311-K15</strain>
    </source>
</reference>
<gene>
    <name evidence="2" type="ORF">ACFL27_16810</name>
</gene>
<feature type="domain" description="Carrier" evidence="1">
    <location>
        <begin position="1"/>
        <end position="79"/>
    </location>
</feature>
<name>A0ABV6Z080_UNCC1</name>
<dbReference type="Proteomes" id="UP001594351">
    <property type="component" value="Unassembled WGS sequence"/>
</dbReference>
<protein>
    <submittedName>
        <fullName evidence="2">Acyl carrier protein</fullName>
    </submittedName>
</protein>
<dbReference type="InterPro" id="IPR036736">
    <property type="entry name" value="ACP-like_sf"/>
</dbReference>
<dbReference type="Pfam" id="PF00550">
    <property type="entry name" value="PP-binding"/>
    <property type="match status" value="1"/>
</dbReference>
<organism evidence="2 3">
    <name type="scientific">candidate division CSSED10-310 bacterium</name>
    <dbReference type="NCBI Taxonomy" id="2855610"/>
    <lineage>
        <taxon>Bacteria</taxon>
        <taxon>Bacteria division CSSED10-310</taxon>
    </lineage>
</organism>
<evidence type="ECO:0000313" key="3">
    <source>
        <dbReference type="Proteomes" id="UP001594351"/>
    </source>
</evidence>
<dbReference type="SUPFAM" id="SSF47336">
    <property type="entry name" value="ACP-like"/>
    <property type="match status" value="1"/>
</dbReference>
<dbReference type="EMBL" id="JBHPBY010000233">
    <property type="protein sequence ID" value="MFC1851854.1"/>
    <property type="molecule type" value="Genomic_DNA"/>
</dbReference>
<sequence>MDKAEIIISYIRDELAADPDLQITNDISLFQDRLLDSLNLVTLIGFLEKTFNIQIKSSEVSVENLDSVTNMLTFLDKKI</sequence>
<proteinExistence type="predicted"/>
<dbReference type="InterPro" id="IPR009081">
    <property type="entry name" value="PP-bd_ACP"/>
</dbReference>
<evidence type="ECO:0000313" key="2">
    <source>
        <dbReference type="EMBL" id="MFC1851854.1"/>
    </source>
</evidence>
<comment type="caution">
    <text evidence="2">The sequence shown here is derived from an EMBL/GenBank/DDBJ whole genome shotgun (WGS) entry which is preliminary data.</text>
</comment>
<accession>A0ABV6Z080</accession>
<evidence type="ECO:0000259" key="1">
    <source>
        <dbReference type="PROSITE" id="PS50075"/>
    </source>
</evidence>
<dbReference type="Gene3D" id="1.10.1200.10">
    <property type="entry name" value="ACP-like"/>
    <property type="match status" value="1"/>
</dbReference>
<keyword evidence="3" id="KW-1185">Reference proteome</keyword>